<dbReference type="GO" id="GO:0019367">
    <property type="term" value="P:fatty acid elongation, saturated fatty acid"/>
    <property type="evidence" value="ECO:0007669"/>
    <property type="project" value="TreeGrafter"/>
</dbReference>
<evidence type="ECO:0000256" key="1">
    <source>
        <dbReference type="ARBA" id="ARBA00004141"/>
    </source>
</evidence>
<feature type="transmembrane region" description="Helical" evidence="10">
    <location>
        <begin position="180"/>
        <end position="199"/>
    </location>
</feature>
<keyword evidence="5 10" id="KW-0276">Fatty acid metabolism</keyword>
<evidence type="ECO:0000256" key="5">
    <source>
        <dbReference type="ARBA" id="ARBA00022832"/>
    </source>
</evidence>
<evidence type="ECO:0000256" key="8">
    <source>
        <dbReference type="ARBA" id="ARBA00023136"/>
    </source>
</evidence>
<feature type="transmembrane region" description="Helical" evidence="10">
    <location>
        <begin position="34"/>
        <end position="55"/>
    </location>
</feature>
<feature type="transmembrane region" description="Helical" evidence="10">
    <location>
        <begin position="141"/>
        <end position="160"/>
    </location>
</feature>
<accession>A0A8S4FF20</accession>
<keyword evidence="7 10" id="KW-0443">Lipid metabolism</keyword>
<evidence type="ECO:0000256" key="9">
    <source>
        <dbReference type="ARBA" id="ARBA00023160"/>
    </source>
</evidence>
<comment type="catalytic activity">
    <reaction evidence="10">
        <text>a very-long-chain acyl-CoA + malonyl-CoA + H(+) = a very-long-chain 3-oxoacyl-CoA + CO2 + CoA</text>
        <dbReference type="Rhea" id="RHEA:32727"/>
        <dbReference type="ChEBI" id="CHEBI:15378"/>
        <dbReference type="ChEBI" id="CHEBI:16526"/>
        <dbReference type="ChEBI" id="CHEBI:57287"/>
        <dbReference type="ChEBI" id="CHEBI:57384"/>
        <dbReference type="ChEBI" id="CHEBI:90725"/>
        <dbReference type="ChEBI" id="CHEBI:90736"/>
        <dbReference type="EC" id="2.3.1.199"/>
    </reaction>
</comment>
<dbReference type="GO" id="GO:0030148">
    <property type="term" value="P:sphingolipid biosynthetic process"/>
    <property type="evidence" value="ECO:0007669"/>
    <property type="project" value="TreeGrafter"/>
</dbReference>
<feature type="transmembrane region" description="Helical" evidence="10">
    <location>
        <begin position="67"/>
        <end position="86"/>
    </location>
</feature>
<dbReference type="AlphaFoldDB" id="A0A8S4FF20"/>
<evidence type="ECO:0000256" key="6">
    <source>
        <dbReference type="ARBA" id="ARBA00022989"/>
    </source>
</evidence>
<dbReference type="EC" id="2.3.1.199" evidence="10"/>
<keyword evidence="12" id="KW-1185">Reference proteome</keyword>
<evidence type="ECO:0000313" key="12">
    <source>
        <dbReference type="Proteomes" id="UP000653454"/>
    </source>
</evidence>
<keyword evidence="4 10" id="KW-0812">Transmembrane</keyword>
<feature type="transmembrane region" description="Helical" evidence="10">
    <location>
        <begin position="211"/>
        <end position="229"/>
    </location>
</feature>
<keyword evidence="3 10" id="KW-0808">Transferase</keyword>
<organism evidence="11 12">
    <name type="scientific">Plutella xylostella</name>
    <name type="common">Diamondback moth</name>
    <name type="synonym">Plutella maculipennis</name>
    <dbReference type="NCBI Taxonomy" id="51655"/>
    <lineage>
        <taxon>Eukaryota</taxon>
        <taxon>Metazoa</taxon>
        <taxon>Ecdysozoa</taxon>
        <taxon>Arthropoda</taxon>
        <taxon>Hexapoda</taxon>
        <taxon>Insecta</taxon>
        <taxon>Pterygota</taxon>
        <taxon>Neoptera</taxon>
        <taxon>Endopterygota</taxon>
        <taxon>Lepidoptera</taxon>
        <taxon>Glossata</taxon>
        <taxon>Ditrysia</taxon>
        <taxon>Yponomeutoidea</taxon>
        <taxon>Plutellidae</taxon>
        <taxon>Plutella</taxon>
    </lineage>
</organism>
<evidence type="ECO:0000256" key="2">
    <source>
        <dbReference type="ARBA" id="ARBA00022516"/>
    </source>
</evidence>
<gene>
    <name evidence="11" type="ORF">PLXY2_LOCUS8716</name>
</gene>
<sequence length="281" mass="32361">MATKIGLRSPDWGASMFTSTYPEVDSYPLMSSPVPVLLIISSYLLFIFKIGPALMQNRKPFALKNTLMVYNIAQVVYSAYLAQRYFRHLVNTDFISTQCNITDSSSLRQEILAHIYVYFLAKISELLDTVFFVLRKKNNQVTFLHVYHHSLMMVGSWAFLKFTPSESVVFMGLLNSLVHVFMYAYYGLTALGPAVAKHLNPYKKYITRLQLVQFFSIMLQFPLALKYSACPPSKGVAIFILINLIFFIYLFGSFYRQSYNKNKSKRNSVFKESFSKAVKFN</sequence>
<dbReference type="Proteomes" id="UP000653454">
    <property type="component" value="Unassembled WGS sequence"/>
</dbReference>
<dbReference type="GO" id="GO:0034625">
    <property type="term" value="P:fatty acid elongation, monounsaturated fatty acid"/>
    <property type="evidence" value="ECO:0007669"/>
    <property type="project" value="TreeGrafter"/>
</dbReference>
<protein>
    <recommendedName>
        <fullName evidence="10">Elongation of very long chain fatty acids protein</fullName>
        <ecNumber evidence="10">2.3.1.199</ecNumber>
    </recommendedName>
    <alternativeName>
        <fullName evidence="10">Very-long-chain 3-oxoacyl-CoA synthase</fullName>
    </alternativeName>
</protein>
<keyword evidence="9 10" id="KW-0275">Fatty acid biosynthesis</keyword>
<dbReference type="EMBL" id="CAJHNJ030000033">
    <property type="protein sequence ID" value="CAG9126833.1"/>
    <property type="molecule type" value="Genomic_DNA"/>
</dbReference>
<comment type="caution">
    <text evidence="11">The sequence shown here is derived from an EMBL/GenBank/DDBJ whole genome shotgun (WGS) entry which is preliminary data.</text>
</comment>
<dbReference type="InterPro" id="IPR030457">
    <property type="entry name" value="ELO_CS"/>
</dbReference>
<keyword evidence="6 10" id="KW-1133">Transmembrane helix</keyword>
<keyword evidence="2 10" id="KW-0444">Lipid biosynthesis</keyword>
<evidence type="ECO:0000256" key="7">
    <source>
        <dbReference type="ARBA" id="ARBA00023098"/>
    </source>
</evidence>
<name>A0A8S4FF20_PLUXY</name>
<feature type="transmembrane region" description="Helical" evidence="10">
    <location>
        <begin position="235"/>
        <end position="255"/>
    </location>
</feature>
<comment type="subcellular location">
    <subcellularLocation>
        <location evidence="1">Membrane</location>
        <topology evidence="1">Multi-pass membrane protein</topology>
    </subcellularLocation>
</comment>
<dbReference type="Pfam" id="PF01151">
    <property type="entry name" value="ELO"/>
    <property type="match status" value="1"/>
</dbReference>
<dbReference type="PANTHER" id="PTHR11157">
    <property type="entry name" value="FATTY ACID ACYL TRANSFERASE-RELATED"/>
    <property type="match status" value="1"/>
</dbReference>
<comment type="similarity">
    <text evidence="10">Belongs to the ELO family.</text>
</comment>
<evidence type="ECO:0000256" key="4">
    <source>
        <dbReference type="ARBA" id="ARBA00022692"/>
    </source>
</evidence>
<dbReference type="PROSITE" id="PS01188">
    <property type="entry name" value="ELO"/>
    <property type="match status" value="1"/>
</dbReference>
<keyword evidence="8 10" id="KW-0472">Membrane</keyword>
<feature type="transmembrane region" description="Helical" evidence="10">
    <location>
        <begin position="115"/>
        <end position="134"/>
    </location>
</feature>
<dbReference type="GO" id="GO:0042761">
    <property type="term" value="P:very long-chain fatty acid biosynthetic process"/>
    <property type="evidence" value="ECO:0007669"/>
    <property type="project" value="TreeGrafter"/>
</dbReference>
<dbReference type="GO" id="GO:0034626">
    <property type="term" value="P:fatty acid elongation, polyunsaturated fatty acid"/>
    <property type="evidence" value="ECO:0007669"/>
    <property type="project" value="TreeGrafter"/>
</dbReference>
<reference evidence="11" key="1">
    <citation type="submission" date="2020-11" db="EMBL/GenBank/DDBJ databases">
        <authorList>
            <person name="Whiteford S."/>
        </authorList>
    </citation>
    <scope>NUCLEOTIDE SEQUENCE</scope>
</reference>
<dbReference type="GO" id="GO:0009922">
    <property type="term" value="F:fatty acid elongase activity"/>
    <property type="evidence" value="ECO:0007669"/>
    <property type="project" value="UniProtKB-EC"/>
</dbReference>
<evidence type="ECO:0000256" key="10">
    <source>
        <dbReference type="RuleBase" id="RU361115"/>
    </source>
</evidence>
<evidence type="ECO:0000313" key="11">
    <source>
        <dbReference type="EMBL" id="CAG9126833.1"/>
    </source>
</evidence>
<evidence type="ECO:0000256" key="3">
    <source>
        <dbReference type="ARBA" id="ARBA00022679"/>
    </source>
</evidence>
<proteinExistence type="inferred from homology"/>
<dbReference type="GO" id="GO:0005789">
    <property type="term" value="C:endoplasmic reticulum membrane"/>
    <property type="evidence" value="ECO:0007669"/>
    <property type="project" value="TreeGrafter"/>
</dbReference>
<dbReference type="InterPro" id="IPR002076">
    <property type="entry name" value="ELO_fam"/>
</dbReference>
<dbReference type="PANTHER" id="PTHR11157:SF103">
    <property type="entry name" value="ELONGATION OF VERY LONG CHAIN FATTY ACIDS PROTEIN"/>
    <property type="match status" value="1"/>
</dbReference>